<evidence type="ECO:0000313" key="17">
    <source>
        <dbReference type="EMBL" id="GCC29497.1"/>
    </source>
</evidence>
<evidence type="ECO:0000256" key="2">
    <source>
        <dbReference type="ARBA" id="ARBA00004613"/>
    </source>
</evidence>
<evidence type="ECO:0000256" key="10">
    <source>
        <dbReference type="ARBA" id="ARBA00023157"/>
    </source>
</evidence>
<accession>A0A401SGG4</accession>
<feature type="compositionally biased region" description="Polar residues" evidence="14">
    <location>
        <begin position="151"/>
        <end position="161"/>
    </location>
</feature>
<dbReference type="Gene3D" id="3.20.20.80">
    <property type="entry name" value="Glycosidases"/>
    <property type="match status" value="1"/>
</dbReference>
<dbReference type="Gene3D" id="3.10.50.10">
    <property type="match status" value="1"/>
</dbReference>
<dbReference type="PROSITE" id="PS51910">
    <property type="entry name" value="GH18_2"/>
    <property type="match status" value="1"/>
</dbReference>
<evidence type="ECO:0000256" key="1">
    <source>
        <dbReference type="ARBA" id="ARBA00000822"/>
    </source>
</evidence>
<keyword evidence="13" id="KW-0624">Polysaccharide degradation</keyword>
<evidence type="ECO:0000256" key="11">
    <source>
        <dbReference type="ARBA" id="ARBA00023277"/>
    </source>
</evidence>
<dbReference type="EC" id="3.2.1.14" evidence="4"/>
<keyword evidence="11" id="KW-0119">Carbohydrate metabolism</keyword>
<proteinExistence type="inferred from homology"/>
<evidence type="ECO:0000256" key="8">
    <source>
        <dbReference type="ARBA" id="ARBA00022801"/>
    </source>
</evidence>
<evidence type="ECO:0000256" key="14">
    <source>
        <dbReference type="SAM" id="MobiDB-lite"/>
    </source>
</evidence>
<keyword evidence="12" id="KW-0326">Glycosidase</keyword>
<dbReference type="Gene3D" id="2.170.140.10">
    <property type="entry name" value="Chitin binding domain"/>
    <property type="match status" value="1"/>
</dbReference>
<dbReference type="GO" id="GO:0008843">
    <property type="term" value="F:endochitinase activity"/>
    <property type="evidence" value="ECO:0007669"/>
    <property type="project" value="UniProtKB-EC"/>
</dbReference>
<dbReference type="Pfam" id="PF01607">
    <property type="entry name" value="CBM_14"/>
    <property type="match status" value="1"/>
</dbReference>
<dbReference type="InterPro" id="IPR001223">
    <property type="entry name" value="Glyco_hydro18_cat"/>
</dbReference>
<dbReference type="InterPro" id="IPR002557">
    <property type="entry name" value="Chitin-bd_dom"/>
</dbReference>
<protein>
    <recommendedName>
        <fullName evidence="4">chitinase</fullName>
        <ecNumber evidence="4">3.2.1.14</ecNumber>
    </recommendedName>
</protein>
<dbReference type="InterPro" id="IPR050314">
    <property type="entry name" value="Glycosyl_Hydrlase_18"/>
</dbReference>
<evidence type="ECO:0000313" key="18">
    <source>
        <dbReference type="Proteomes" id="UP000287033"/>
    </source>
</evidence>
<organism evidence="17 18">
    <name type="scientific">Chiloscyllium punctatum</name>
    <name type="common">Brownbanded bambooshark</name>
    <name type="synonym">Hemiscyllium punctatum</name>
    <dbReference type="NCBI Taxonomy" id="137246"/>
    <lineage>
        <taxon>Eukaryota</taxon>
        <taxon>Metazoa</taxon>
        <taxon>Chordata</taxon>
        <taxon>Craniata</taxon>
        <taxon>Vertebrata</taxon>
        <taxon>Chondrichthyes</taxon>
        <taxon>Elasmobranchii</taxon>
        <taxon>Galeomorphii</taxon>
        <taxon>Galeoidea</taxon>
        <taxon>Orectolobiformes</taxon>
        <taxon>Hemiscylliidae</taxon>
        <taxon>Chiloscyllium</taxon>
    </lineage>
</organism>
<evidence type="ECO:0000256" key="12">
    <source>
        <dbReference type="ARBA" id="ARBA00023295"/>
    </source>
</evidence>
<dbReference type="SUPFAM" id="SSF57625">
    <property type="entry name" value="Invertebrate chitin-binding proteins"/>
    <property type="match status" value="1"/>
</dbReference>
<dbReference type="Proteomes" id="UP000287033">
    <property type="component" value="Unassembled WGS sequence"/>
</dbReference>
<evidence type="ECO:0000256" key="6">
    <source>
        <dbReference type="ARBA" id="ARBA00022669"/>
    </source>
</evidence>
<evidence type="ECO:0000256" key="5">
    <source>
        <dbReference type="ARBA" id="ARBA00022525"/>
    </source>
</evidence>
<keyword evidence="8" id="KW-0378">Hydrolase</keyword>
<dbReference type="EMBL" id="BEZZ01000253">
    <property type="protein sequence ID" value="GCC29497.1"/>
    <property type="molecule type" value="Genomic_DNA"/>
</dbReference>
<dbReference type="InterPro" id="IPR036508">
    <property type="entry name" value="Chitin-bd_dom_sf"/>
</dbReference>
<dbReference type="PANTHER" id="PTHR11177:SF248">
    <property type="entry name" value="CHITOTRIOSIDASE-1"/>
    <property type="match status" value="1"/>
</dbReference>
<gene>
    <name evidence="17" type="ORF">chiPu_0007939</name>
</gene>
<dbReference type="GO" id="GO:0000272">
    <property type="term" value="P:polysaccharide catabolic process"/>
    <property type="evidence" value="ECO:0007669"/>
    <property type="project" value="UniProtKB-KW"/>
</dbReference>
<dbReference type="SUPFAM" id="SSF51445">
    <property type="entry name" value="(Trans)glycosidases"/>
    <property type="match status" value="1"/>
</dbReference>
<keyword evidence="6" id="KW-0147">Chitin-binding</keyword>
<dbReference type="FunFam" id="3.10.50.10:FF:000001">
    <property type="entry name" value="Chitinase 3-like 1"/>
    <property type="match status" value="1"/>
</dbReference>
<evidence type="ECO:0000256" key="7">
    <source>
        <dbReference type="ARBA" id="ARBA00022729"/>
    </source>
</evidence>
<dbReference type="PROSITE" id="PS50940">
    <property type="entry name" value="CHIT_BIND_II"/>
    <property type="match status" value="1"/>
</dbReference>
<dbReference type="GO" id="GO:0006032">
    <property type="term" value="P:chitin catabolic process"/>
    <property type="evidence" value="ECO:0007669"/>
    <property type="project" value="UniProtKB-KW"/>
</dbReference>
<dbReference type="PANTHER" id="PTHR11177">
    <property type="entry name" value="CHITINASE"/>
    <property type="match status" value="1"/>
</dbReference>
<dbReference type="OrthoDB" id="76388at2759"/>
<comment type="caution">
    <text evidence="17">The sequence shown here is derived from an EMBL/GenBank/DDBJ whole genome shotgun (WGS) entry which is preliminary data.</text>
</comment>
<comment type="similarity">
    <text evidence="3">Belongs to the glycosyl hydrolase 18 family. Chitinase class II subfamily.</text>
</comment>
<dbReference type="Pfam" id="PF00704">
    <property type="entry name" value="Glyco_hydro_18"/>
    <property type="match status" value="1"/>
</dbReference>
<dbReference type="OMA" id="EVCEYLQ"/>
<dbReference type="AlphaFoldDB" id="A0A401SGG4"/>
<comment type="subcellular location">
    <subcellularLocation>
        <location evidence="2">Secreted</location>
    </subcellularLocation>
</comment>
<dbReference type="InterPro" id="IPR029070">
    <property type="entry name" value="Chitinase_insertion_sf"/>
</dbReference>
<dbReference type="InterPro" id="IPR017853">
    <property type="entry name" value="GH"/>
</dbReference>
<evidence type="ECO:0000256" key="3">
    <source>
        <dbReference type="ARBA" id="ARBA00009121"/>
    </source>
</evidence>
<feature type="region of interest" description="Disordered" evidence="14">
    <location>
        <begin position="151"/>
        <end position="179"/>
    </location>
</feature>
<reference evidence="17 18" key="1">
    <citation type="journal article" date="2018" name="Nat. Ecol. Evol.">
        <title>Shark genomes provide insights into elasmobranch evolution and the origin of vertebrates.</title>
        <authorList>
            <person name="Hara Y"/>
            <person name="Yamaguchi K"/>
            <person name="Onimaru K"/>
            <person name="Kadota M"/>
            <person name="Koyanagi M"/>
            <person name="Keeley SD"/>
            <person name="Tatsumi K"/>
            <person name="Tanaka K"/>
            <person name="Motone F"/>
            <person name="Kageyama Y"/>
            <person name="Nozu R"/>
            <person name="Adachi N"/>
            <person name="Nishimura O"/>
            <person name="Nakagawa R"/>
            <person name="Tanegashima C"/>
            <person name="Kiyatake I"/>
            <person name="Matsumoto R"/>
            <person name="Murakumo K"/>
            <person name="Nishida K"/>
            <person name="Terakita A"/>
            <person name="Kuratani S"/>
            <person name="Sato K"/>
            <person name="Hyodo S Kuraku.S."/>
        </authorList>
    </citation>
    <scope>NUCLEOTIDE SEQUENCE [LARGE SCALE GENOMIC DNA]</scope>
</reference>
<evidence type="ECO:0000259" key="16">
    <source>
        <dbReference type="PROSITE" id="PS51910"/>
    </source>
</evidence>
<feature type="domain" description="GH18" evidence="16">
    <location>
        <begin position="1"/>
        <end position="142"/>
    </location>
</feature>
<dbReference type="STRING" id="137246.A0A401SGG4"/>
<keyword evidence="10" id="KW-1015">Disulfide bond</keyword>
<evidence type="ECO:0000256" key="13">
    <source>
        <dbReference type="ARBA" id="ARBA00023326"/>
    </source>
</evidence>
<evidence type="ECO:0000256" key="4">
    <source>
        <dbReference type="ARBA" id="ARBA00012729"/>
    </source>
</evidence>
<comment type="catalytic activity">
    <reaction evidence="1">
        <text>Random endo-hydrolysis of N-acetyl-beta-D-glucosaminide (1-&gt;4)-beta-linkages in chitin and chitodextrins.</text>
        <dbReference type="EC" id="3.2.1.14"/>
    </reaction>
</comment>
<dbReference type="FunFam" id="3.20.20.80:FF:000081">
    <property type="entry name" value="Chitinase 1"/>
    <property type="match status" value="1"/>
</dbReference>
<keyword evidence="18" id="KW-1185">Reference proteome</keyword>
<keyword evidence="7" id="KW-0732">Signal</keyword>
<sequence>MNYWRENGAPSEKLIVGFPTYGRTFTLSTSQTGVGASASGPGQAGTFTREAGFWSFYEICVFLSGATINFIEDQKVPYAVKGNQWVGYDDHQSFTTKIQWLKAHNFGGAMAWALDLDDFSGNTCSQGVYPLINTLKSLLNIQIADGGSITHNSTSSESTPLKPSVPKVPTTTDPHTSTNNWCHGKLPGLYADPNDRQKFYNCGGGQTFHQSCPEALIFSQTCKCCKWP</sequence>
<feature type="domain" description="Chitin-binding type-2" evidence="15">
    <location>
        <begin position="179"/>
        <end position="228"/>
    </location>
</feature>
<keyword evidence="9" id="KW-0146">Chitin degradation</keyword>
<name>A0A401SGG4_CHIPU</name>
<dbReference type="FunFam" id="2.170.140.10:FF:000001">
    <property type="entry name" value="Acidic mammalian chitinase"/>
    <property type="match status" value="1"/>
</dbReference>
<dbReference type="SUPFAM" id="SSF54556">
    <property type="entry name" value="Chitinase insertion domain"/>
    <property type="match status" value="1"/>
</dbReference>
<evidence type="ECO:0000256" key="9">
    <source>
        <dbReference type="ARBA" id="ARBA00023024"/>
    </source>
</evidence>
<dbReference type="GO" id="GO:0008061">
    <property type="term" value="F:chitin binding"/>
    <property type="evidence" value="ECO:0007669"/>
    <property type="project" value="UniProtKB-KW"/>
</dbReference>
<feature type="compositionally biased region" description="Polar residues" evidence="14">
    <location>
        <begin position="169"/>
        <end position="179"/>
    </location>
</feature>
<keyword evidence="5" id="KW-0964">Secreted</keyword>
<dbReference type="GO" id="GO:0005576">
    <property type="term" value="C:extracellular region"/>
    <property type="evidence" value="ECO:0007669"/>
    <property type="project" value="UniProtKB-SubCell"/>
</dbReference>
<evidence type="ECO:0000259" key="15">
    <source>
        <dbReference type="PROSITE" id="PS50940"/>
    </source>
</evidence>